<organism evidence="2 3">
    <name type="scientific">Ventrimonas faecis</name>
    <dbReference type="NCBI Taxonomy" id="3133170"/>
    <lineage>
        <taxon>Bacteria</taxon>
        <taxon>Bacillati</taxon>
        <taxon>Bacillota</taxon>
        <taxon>Clostridia</taxon>
        <taxon>Lachnospirales</taxon>
        <taxon>Lachnospiraceae</taxon>
        <taxon>Ventrimonas</taxon>
    </lineage>
</organism>
<dbReference type="Proteomes" id="UP001437460">
    <property type="component" value="Unassembled WGS sequence"/>
</dbReference>
<sequence length="116" mass="12726">MQNQKTAGQAEDWELSEEYYKEDTGKKELRLEDFLEEEMAAEGQDGLTAGSSLTEQLEAVAAQVKQIRELSGSGHPADQIASMLGMDGQQVRDILVCIQSFPEDDPLAVARLILLG</sequence>
<comment type="caution">
    <text evidence="2">The sequence shown here is derived from an EMBL/GenBank/DDBJ whole genome shotgun (WGS) entry which is preliminary data.</text>
</comment>
<evidence type="ECO:0000313" key="2">
    <source>
        <dbReference type="EMBL" id="MEQ2564463.1"/>
    </source>
</evidence>
<accession>A0ABV1HS98</accession>
<dbReference type="EMBL" id="JBBMFJ010000046">
    <property type="protein sequence ID" value="MEQ2564463.1"/>
    <property type="molecule type" value="Genomic_DNA"/>
</dbReference>
<evidence type="ECO:0000313" key="3">
    <source>
        <dbReference type="Proteomes" id="UP001437460"/>
    </source>
</evidence>
<reference evidence="2 3" key="1">
    <citation type="submission" date="2024-03" db="EMBL/GenBank/DDBJ databases">
        <title>Human intestinal bacterial collection.</title>
        <authorList>
            <person name="Pauvert C."/>
            <person name="Hitch T.C.A."/>
            <person name="Clavel T."/>
        </authorList>
    </citation>
    <scope>NUCLEOTIDE SEQUENCE [LARGE SCALE GENOMIC DNA]</scope>
    <source>
        <strain evidence="2 3">CLA-AP-H27</strain>
    </source>
</reference>
<keyword evidence="3" id="KW-1185">Reference proteome</keyword>
<proteinExistence type="predicted"/>
<evidence type="ECO:0000256" key="1">
    <source>
        <dbReference type="SAM" id="MobiDB-lite"/>
    </source>
</evidence>
<dbReference type="RefSeq" id="WP_349230455.1">
    <property type="nucleotide sequence ID" value="NZ_JBBMFJ010000046.1"/>
</dbReference>
<gene>
    <name evidence="2" type="ORF">WMO41_15050</name>
</gene>
<feature type="region of interest" description="Disordered" evidence="1">
    <location>
        <begin position="1"/>
        <end position="23"/>
    </location>
</feature>
<protein>
    <submittedName>
        <fullName evidence="2">Uncharacterized protein</fullName>
    </submittedName>
</protein>
<name>A0ABV1HS98_9FIRM</name>